<feature type="domain" description="Predicted membrane protein YciQ-like C-terminal" evidence="3">
    <location>
        <begin position="300"/>
        <end position="531"/>
    </location>
</feature>
<dbReference type="InterPro" id="IPR018702">
    <property type="entry name" value="DUF2207"/>
</dbReference>
<keyword evidence="1" id="KW-0472">Membrane</keyword>
<reference evidence="4 5" key="1">
    <citation type="submission" date="2021-03" db="EMBL/GenBank/DDBJ databases">
        <title>Genomic Encyclopedia of Type Strains, Phase IV (KMG-IV): sequencing the most valuable type-strain genomes for metagenomic binning, comparative biology and taxonomic classification.</title>
        <authorList>
            <person name="Goeker M."/>
        </authorList>
    </citation>
    <scope>NUCLEOTIDE SEQUENCE [LARGE SCALE GENOMIC DNA]</scope>
    <source>
        <strain evidence="4 5">DSM 27512</strain>
    </source>
</reference>
<sequence>MKIKYYFKITLIVLFMLTILLINPIKSNANDALKISSWLVESAILENGDLSVREDITFNFSGAYNGVFREIVLENTSGIEGITVLESNQSGAIEYQRVQDADLGDRNVFIAEETNNGITLQIFSPSNDENKTFTLIYTIKNVAIKYNDIGEIYYKFLGRENDTPIDFFAVNIVLPENDVNNDVRFFAHGPLHGEINKTANDIITLEVQDVPSGTFVEARVLFPTSFIPASSNTIDEEAYSQIMEEEAQLEQGIQEDIIKREERNILFGNIAGILSIAQILVFIFFIIKYRRTKDIHEQNKYLDVPEDCSPALATYITSTAIGSKTIISTIFDLYRKGYLEIKDTEGFKSKDDASEVFIITKINSDQENLLSHEIHFIDWLIEDMGDGSAVTTKEIESYSKNNQSMFTKKYTKWIELIKEESINNGYFDEVSKKNSLPFLVIFPITLILGILALVYGNILGGVLIGTSFLILFQGLALMFRKSDYGYVEYKRWMEFKKQMKALKKSDTKKDLKKYPKDISLIYGLALGIDNSILNEFNIETDLSGDSFSYGHGWIYWYFIFNNNNTGFQKSIESSFNSATHTTGTGGGFSGGGGGGAGGGGAGGF</sequence>
<protein>
    <submittedName>
        <fullName evidence="4">Membrane protein</fullName>
    </submittedName>
</protein>
<accession>A0ABS4KMB9</accession>
<dbReference type="RefSeq" id="WP_330623497.1">
    <property type="nucleotide sequence ID" value="NZ_JAGGLI010000048.1"/>
</dbReference>
<feature type="transmembrane region" description="Helical" evidence="1">
    <location>
        <begin position="265"/>
        <end position="287"/>
    </location>
</feature>
<keyword evidence="5" id="KW-1185">Reference proteome</keyword>
<dbReference type="EMBL" id="JAGGLI010000048">
    <property type="protein sequence ID" value="MBP2028923.1"/>
    <property type="molecule type" value="Genomic_DNA"/>
</dbReference>
<dbReference type="InterPro" id="IPR048389">
    <property type="entry name" value="YciQ-like_C"/>
</dbReference>
<evidence type="ECO:0000256" key="1">
    <source>
        <dbReference type="SAM" id="Phobius"/>
    </source>
</evidence>
<feature type="transmembrane region" description="Helical" evidence="1">
    <location>
        <begin position="436"/>
        <end position="455"/>
    </location>
</feature>
<evidence type="ECO:0000313" key="5">
    <source>
        <dbReference type="Proteomes" id="UP001314903"/>
    </source>
</evidence>
<evidence type="ECO:0000313" key="4">
    <source>
        <dbReference type="EMBL" id="MBP2028923.1"/>
    </source>
</evidence>
<gene>
    <name evidence="4" type="ORF">J2Z35_002761</name>
</gene>
<name>A0ABS4KMB9_9FIRM</name>
<evidence type="ECO:0000259" key="3">
    <source>
        <dbReference type="Pfam" id="PF20990"/>
    </source>
</evidence>
<evidence type="ECO:0000259" key="2">
    <source>
        <dbReference type="Pfam" id="PF09972"/>
    </source>
</evidence>
<keyword evidence="1" id="KW-0812">Transmembrane</keyword>
<feature type="transmembrane region" description="Helical" evidence="1">
    <location>
        <begin position="461"/>
        <end position="479"/>
    </location>
</feature>
<organism evidence="4 5">
    <name type="scientific">Acetoanaerobium pronyense</name>
    <dbReference type="NCBI Taxonomy" id="1482736"/>
    <lineage>
        <taxon>Bacteria</taxon>
        <taxon>Bacillati</taxon>
        <taxon>Bacillota</taxon>
        <taxon>Clostridia</taxon>
        <taxon>Peptostreptococcales</taxon>
        <taxon>Filifactoraceae</taxon>
        <taxon>Acetoanaerobium</taxon>
    </lineage>
</organism>
<comment type="caution">
    <text evidence="4">The sequence shown here is derived from an EMBL/GenBank/DDBJ whole genome shotgun (WGS) entry which is preliminary data.</text>
</comment>
<keyword evidence="1" id="KW-1133">Transmembrane helix</keyword>
<proteinExistence type="predicted"/>
<dbReference type="Proteomes" id="UP001314903">
    <property type="component" value="Unassembled WGS sequence"/>
</dbReference>
<dbReference type="Pfam" id="PF20990">
    <property type="entry name" value="DUF2207_C"/>
    <property type="match status" value="1"/>
</dbReference>
<feature type="domain" description="DUF2207" evidence="2">
    <location>
        <begin position="35"/>
        <end position="222"/>
    </location>
</feature>
<dbReference type="Pfam" id="PF09972">
    <property type="entry name" value="DUF2207"/>
    <property type="match status" value="1"/>
</dbReference>